<dbReference type="CDD" id="cd07377">
    <property type="entry name" value="WHTH_GntR"/>
    <property type="match status" value="1"/>
</dbReference>
<gene>
    <name evidence="5" type="primary">yvoA_5</name>
    <name evidence="5" type="ORF">NCTC4824_03992</name>
</gene>
<dbReference type="PANTHER" id="PTHR44846:SF1">
    <property type="entry name" value="MANNOSYL-D-GLYCERATE TRANSPORT_METABOLISM SYSTEM REPRESSOR MNGR-RELATED"/>
    <property type="match status" value="1"/>
</dbReference>
<dbReference type="KEGG" id="blen:NCTC4824_03992"/>
<evidence type="ECO:0000313" key="6">
    <source>
        <dbReference type="Proteomes" id="UP000249134"/>
    </source>
</evidence>
<keyword evidence="2" id="KW-0238">DNA-binding</keyword>
<dbReference type="InterPro" id="IPR050679">
    <property type="entry name" value="Bact_HTH_transcr_reg"/>
</dbReference>
<dbReference type="STRING" id="1348624.GCA_001591545_02946"/>
<dbReference type="RefSeq" id="WP_066143662.1">
    <property type="nucleotide sequence ID" value="NZ_CBCSGM010000004.1"/>
</dbReference>
<feature type="domain" description="HTH gntR-type" evidence="4">
    <location>
        <begin position="8"/>
        <end position="76"/>
    </location>
</feature>
<dbReference type="Gene3D" id="3.40.1410.10">
    <property type="entry name" value="Chorismate lyase-like"/>
    <property type="match status" value="1"/>
</dbReference>
<dbReference type="Pfam" id="PF00392">
    <property type="entry name" value="GntR"/>
    <property type="match status" value="1"/>
</dbReference>
<dbReference type="AlphaFoldDB" id="A0A2X4WXT8"/>
<evidence type="ECO:0000256" key="1">
    <source>
        <dbReference type="ARBA" id="ARBA00023015"/>
    </source>
</evidence>
<dbReference type="GO" id="GO:0045892">
    <property type="term" value="P:negative regulation of DNA-templated transcription"/>
    <property type="evidence" value="ECO:0007669"/>
    <property type="project" value="TreeGrafter"/>
</dbReference>
<dbReference type="InterPro" id="IPR011663">
    <property type="entry name" value="UTRA"/>
</dbReference>
<dbReference type="SMART" id="SM00866">
    <property type="entry name" value="UTRA"/>
    <property type="match status" value="1"/>
</dbReference>
<accession>A0A2X4WXT8</accession>
<keyword evidence="3" id="KW-0804">Transcription</keyword>
<dbReference type="InterPro" id="IPR036390">
    <property type="entry name" value="WH_DNA-bd_sf"/>
</dbReference>
<evidence type="ECO:0000259" key="4">
    <source>
        <dbReference type="PROSITE" id="PS50949"/>
    </source>
</evidence>
<reference evidence="5 6" key="1">
    <citation type="submission" date="2018-06" db="EMBL/GenBank/DDBJ databases">
        <authorList>
            <consortium name="Pathogen Informatics"/>
            <person name="Doyle S."/>
        </authorList>
    </citation>
    <scope>NUCLEOTIDE SEQUENCE [LARGE SCALE GENOMIC DNA]</scope>
    <source>
        <strain evidence="5 6">NCTC4824</strain>
    </source>
</reference>
<protein>
    <submittedName>
        <fullName evidence="5">GntR family transcriptional regulator</fullName>
    </submittedName>
</protein>
<keyword evidence="6" id="KW-1185">Reference proteome</keyword>
<dbReference type="InterPro" id="IPR036388">
    <property type="entry name" value="WH-like_DNA-bd_sf"/>
</dbReference>
<proteinExistence type="predicted"/>
<evidence type="ECO:0000256" key="3">
    <source>
        <dbReference type="ARBA" id="ARBA00023163"/>
    </source>
</evidence>
<dbReference type="Proteomes" id="UP000249134">
    <property type="component" value="Chromosome 1"/>
</dbReference>
<dbReference type="InterPro" id="IPR000524">
    <property type="entry name" value="Tscrpt_reg_HTH_GntR"/>
</dbReference>
<dbReference type="PROSITE" id="PS50949">
    <property type="entry name" value="HTH_GNTR"/>
    <property type="match status" value="1"/>
</dbReference>
<dbReference type="PANTHER" id="PTHR44846">
    <property type="entry name" value="MANNOSYL-D-GLYCERATE TRANSPORT/METABOLISM SYSTEM REPRESSOR MNGR-RELATED"/>
    <property type="match status" value="1"/>
</dbReference>
<dbReference type="InterPro" id="IPR028978">
    <property type="entry name" value="Chorismate_lyase_/UTRA_dom_sf"/>
</dbReference>
<dbReference type="Pfam" id="PF07702">
    <property type="entry name" value="UTRA"/>
    <property type="match status" value="1"/>
</dbReference>
<name>A0A2X4WXT8_LEDLE</name>
<dbReference type="GO" id="GO:0003700">
    <property type="term" value="F:DNA-binding transcription factor activity"/>
    <property type="evidence" value="ECO:0007669"/>
    <property type="project" value="InterPro"/>
</dbReference>
<dbReference type="PRINTS" id="PR00035">
    <property type="entry name" value="HTHGNTR"/>
</dbReference>
<dbReference type="GO" id="GO:0003677">
    <property type="term" value="F:DNA binding"/>
    <property type="evidence" value="ECO:0007669"/>
    <property type="project" value="UniProtKB-KW"/>
</dbReference>
<dbReference type="SUPFAM" id="SSF64288">
    <property type="entry name" value="Chorismate lyase-like"/>
    <property type="match status" value="1"/>
</dbReference>
<keyword evidence="1" id="KW-0805">Transcription regulation</keyword>
<dbReference type="SMART" id="SM00345">
    <property type="entry name" value="HTH_GNTR"/>
    <property type="match status" value="1"/>
</dbReference>
<evidence type="ECO:0000313" key="5">
    <source>
        <dbReference type="EMBL" id="SQI63242.1"/>
    </source>
</evidence>
<dbReference type="SUPFAM" id="SSF46785">
    <property type="entry name" value="Winged helix' DNA-binding domain"/>
    <property type="match status" value="1"/>
</dbReference>
<evidence type="ECO:0000256" key="2">
    <source>
        <dbReference type="ARBA" id="ARBA00023125"/>
    </source>
</evidence>
<dbReference type="Gene3D" id="1.10.10.10">
    <property type="entry name" value="Winged helix-like DNA-binding domain superfamily/Winged helix DNA-binding domain"/>
    <property type="match status" value="1"/>
</dbReference>
<dbReference type="EMBL" id="LS483476">
    <property type="protein sequence ID" value="SQI63242.1"/>
    <property type="molecule type" value="Genomic_DNA"/>
</dbReference>
<sequence length="239" mass="28254">MIEKDNRLPLYYQLMDSIIEKIESGNLKEHDKLPSERELCEMHNVSRTTVRQAMQELEKEQFIYKQHGKGTFVSPKVINQSLVTFYSFTEEMKKINKIPTSKVLAFEKVDVDSKLAKTMEMIEGDLLYKITRLRFADDEPMMYEISYIPVQRFPDLKEDDLQKLPMYHLFRENYNVVITKANERFKAMMPTYEEAKRLNIQQGEPSLLIERITYEDSSVIEYTVSIARGDKFTYSVELK</sequence>
<dbReference type="FunFam" id="1.10.10.10:FF:000079">
    <property type="entry name" value="GntR family transcriptional regulator"/>
    <property type="match status" value="1"/>
</dbReference>
<organism evidence="5 6">
    <name type="scientific">Lederbergia lenta</name>
    <name type="common">Bacillus lentus</name>
    <dbReference type="NCBI Taxonomy" id="1467"/>
    <lineage>
        <taxon>Bacteria</taxon>
        <taxon>Bacillati</taxon>
        <taxon>Bacillota</taxon>
        <taxon>Bacilli</taxon>
        <taxon>Bacillales</taxon>
        <taxon>Bacillaceae</taxon>
        <taxon>Lederbergia</taxon>
    </lineage>
</organism>